<evidence type="ECO:0000259" key="4">
    <source>
        <dbReference type="Pfam" id="PF16113"/>
    </source>
</evidence>
<name>A0A383AYH3_9ZZZZ</name>
<dbReference type="GO" id="GO:0003860">
    <property type="term" value="F:3-hydroxyisobutyryl-CoA hydrolase activity"/>
    <property type="evidence" value="ECO:0007669"/>
    <property type="project" value="UniProtKB-EC"/>
</dbReference>
<gene>
    <name evidence="5" type="ORF">METZ01_LOCUS465558</name>
</gene>
<organism evidence="5">
    <name type="scientific">marine metagenome</name>
    <dbReference type="NCBI Taxonomy" id="408172"/>
    <lineage>
        <taxon>unclassified sequences</taxon>
        <taxon>metagenomes</taxon>
        <taxon>ecological metagenomes</taxon>
    </lineage>
</organism>
<dbReference type="Gene3D" id="3.90.226.10">
    <property type="entry name" value="2-enoyl-CoA Hydratase, Chain A, domain 1"/>
    <property type="match status" value="1"/>
</dbReference>
<dbReference type="EC" id="3.1.2.4" evidence="2"/>
<dbReference type="AlphaFoldDB" id="A0A383AYH3"/>
<dbReference type="EMBL" id="UINC01195916">
    <property type="protein sequence ID" value="SVE12704.1"/>
    <property type="molecule type" value="Genomic_DNA"/>
</dbReference>
<evidence type="ECO:0000313" key="5">
    <source>
        <dbReference type="EMBL" id="SVE12704.1"/>
    </source>
</evidence>
<dbReference type="InterPro" id="IPR045004">
    <property type="entry name" value="ECH_dom"/>
</dbReference>
<accession>A0A383AYH3</accession>
<sequence>VGKVVEFSRLGARVGRATLVREKSLNSLSLATINQLMEKIDEWLNDDDVACIVLDSSSDRAFCAGADVTALYHAIMSDDLAHADAFFTNEYRLDYILHAAEKPILVWGNGVVMGGGLGLLSGCSHRVGTPDNRIAMPEITIGLFPDAGGTWLLSQLPDNLGVFAGMSGCQLSAGDALELKMLDFVIEQEHKARVLESIERVAWTDSLAENHVLLT</sequence>
<dbReference type="PANTHER" id="PTHR43176">
    <property type="entry name" value="3-HYDROXYISOBUTYRYL-COA HYDROLASE-RELATED"/>
    <property type="match status" value="1"/>
</dbReference>
<dbReference type="SUPFAM" id="SSF52096">
    <property type="entry name" value="ClpP/crotonase"/>
    <property type="match status" value="1"/>
</dbReference>
<feature type="domain" description="Enoyl-CoA hydratase/isomerase" evidence="4">
    <location>
        <begin position="14"/>
        <end position="205"/>
    </location>
</feature>
<dbReference type="CDD" id="cd06558">
    <property type="entry name" value="crotonase-like"/>
    <property type="match status" value="1"/>
</dbReference>
<feature type="non-terminal residue" evidence="5">
    <location>
        <position position="215"/>
    </location>
</feature>
<feature type="non-terminal residue" evidence="5">
    <location>
        <position position="1"/>
    </location>
</feature>
<dbReference type="InterPro" id="IPR032259">
    <property type="entry name" value="HIBYL-CoA-H"/>
</dbReference>
<protein>
    <recommendedName>
        <fullName evidence="2">3-hydroxyisobutyryl-CoA hydrolase</fullName>
        <ecNumber evidence="2">3.1.2.4</ecNumber>
    </recommendedName>
</protein>
<proteinExistence type="predicted"/>
<dbReference type="GO" id="GO:0006574">
    <property type="term" value="P:L-valine catabolic process"/>
    <property type="evidence" value="ECO:0007669"/>
    <property type="project" value="TreeGrafter"/>
</dbReference>
<evidence type="ECO:0000256" key="2">
    <source>
        <dbReference type="ARBA" id="ARBA00011915"/>
    </source>
</evidence>
<dbReference type="PANTHER" id="PTHR43176:SF3">
    <property type="entry name" value="3-HYDROXYISOBUTYRYL-COA HYDROLASE, MITOCHONDRIAL"/>
    <property type="match status" value="1"/>
</dbReference>
<dbReference type="InterPro" id="IPR029045">
    <property type="entry name" value="ClpP/crotonase-like_dom_sf"/>
</dbReference>
<evidence type="ECO:0000256" key="3">
    <source>
        <dbReference type="ARBA" id="ARBA00022801"/>
    </source>
</evidence>
<dbReference type="Pfam" id="PF16113">
    <property type="entry name" value="ECH_2"/>
    <property type="match status" value="1"/>
</dbReference>
<comment type="catalytic activity">
    <reaction evidence="1">
        <text>3-hydroxy-2-methylpropanoyl-CoA + H2O = 3-hydroxy-2-methylpropanoate + CoA + H(+)</text>
        <dbReference type="Rhea" id="RHEA:20888"/>
        <dbReference type="ChEBI" id="CHEBI:11805"/>
        <dbReference type="ChEBI" id="CHEBI:15377"/>
        <dbReference type="ChEBI" id="CHEBI:15378"/>
        <dbReference type="ChEBI" id="CHEBI:57287"/>
        <dbReference type="ChEBI" id="CHEBI:57340"/>
        <dbReference type="EC" id="3.1.2.4"/>
    </reaction>
</comment>
<dbReference type="GO" id="GO:0005829">
    <property type="term" value="C:cytosol"/>
    <property type="evidence" value="ECO:0007669"/>
    <property type="project" value="TreeGrafter"/>
</dbReference>
<keyword evidence="3" id="KW-0378">Hydrolase</keyword>
<reference evidence="5" key="1">
    <citation type="submission" date="2018-05" db="EMBL/GenBank/DDBJ databases">
        <authorList>
            <person name="Lanie J.A."/>
            <person name="Ng W.-L."/>
            <person name="Kazmierczak K.M."/>
            <person name="Andrzejewski T.M."/>
            <person name="Davidsen T.M."/>
            <person name="Wayne K.J."/>
            <person name="Tettelin H."/>
            <person name="Glass J.I."/>
            <person name="Rusch D."/>
            <person name="Podicherti R."/>
            <person name="Tsui H.-C.T."/>
            <person name="Winkler M.E."/>
        </authorList>
    </citation>
    <scope>NUCLEOTIDE SEQUENCE</scope>
</reference>
<evidence type="ECO:0000256" key="1">
    <source>
        <dbReference type="ARBA" id="ARBA00001709"/>
    </source>
</evidence>